<keyword evidence="1" id="KW-0813">Transport</keyword>
<evidence type="ECO:0000256" key="6">
    <source>
        <dbReference type="ARBA" id="ARBA00023014"/>
    </source>
</evidence>
<gene>
    <name evidence="10" type="ORF">BS101_09030</name>
</gene>
<feature type="transmembrane region" description="Helical" evidence="8">
    <location>
        <begin position="12"/>
        <end position="29"/>
    </location>
</feature>
<dbReference type="SMART" id="SM00900">
    <property type="entry name" value="FMN_bind"/>
    <property type="match status" value="2"/>
</dbReference>
<keyword evidence="6" id="KW-0411">Iron-sulfur</keyword>
<dbReference type="AlphaFoldDB" id="A0A1L5F7C6"/>
<feature type="transmembrane region" description="Helical" evidence="8">
    <location>
        <begin position="155"/>
        <end position="177"/>
    </location>
</feature>
<feature type="compositionally biased region" description="Low complexity" evidence="7">
    <location>
        <begin position="398"/>
        <end position="414"/>
    </location>
</feature>
<dbReference type="GO" id="GO:0005886">
    <property type="term" value="C:plasma membrane"/>
    <property type="evidence" value="ECO:0007669"/>
    <property type="project" value="TreeGrafter"/>
</dbReference>
<feature type="transmembrane region" description="Helical" evidence="8">
    <location>
        <begin position="114"/>
        <end position="135"/>
    </location>
</feature>
<keyword evidence="4" id="KW-0249">Electron transport</keyword>
<feature type="transmembrane region" description="Helical" evidence="8">
    <location>
        <begin position="59"/>
        <end position="83"/>
    </location>
</feature>
<keyword evidence="5" id="KW-0408">Iron</keyword>
<dbReference type="InterPro" id="IPR017900">
    <property type="entry name" value="4Fe4S_Fe_S_CS"/>
</dbReference>
<proteinExistence type="predicted"/>
<keyword evidence="8" id="KW-0472">Membrane</keyword>
<dbReference type="InterPro" id="IPR017896">
    <property type="entry name" value="4Fe4S_Fe-S-bd"/>
</dbReference>
<dbReference type="OrthoDB" id="9806398at2"/>
<evidence type="ECO:0000256" key="3">
    <source>
        <dbReference type="ARBA" id="ARBA00022723"/>
    </source>
</evidence>
<dbReference type="RefSeq" id="WP_073538527.1">
    <property type="nucleotide sequence ID" value="NZ_CP018335.1"/>
</dbReference>
<evidence type="ECO:0000259" key="9">
    <source>
        <dbReference type="PROSITE" id="PS51379"/>
    </source>
</evidence>
<dbReference type="InterPro" id="IPR007329">
    <property type="entry name" value="FMN-bd"/>
</dbReference>
<dbReference type="PROSITE" id="PS00198">
    <property type="entry name" value="4FE4S_FER_1"/>
    <property type="match status" value="1"/>
</dbReference>
<organism evidence="10 11">
    <name type="scientific">Clostridium kluyveri</name>
    <dbReference type="NCBI Taxonomy" id="1534"/>
    <lineage>
        <taxon>Bacteria</taxon>
        <taxon>Bacillati</taxon>
        <taxon>Bacillota</taxon>
        <taxon>Clostridia</taxon>
        <taxon>Eubacteriales</taxon>
        <taxon>Clostridiaceae</taxon>
        <taxon>Clostridium</taxon>
    </lineage>
</organism>
<dbReference type="EMBL" id="CP018335">
    <property type="protein sequence ID" value="APM38883.1"/>
    <property type="molecule type" value="Genomic_DNA"/>
</dbReference>
<feature type="domain" description="4Fe-4S ferredoxin-type" evidence="9">
    <location>
        <begin position="228"/>
        <end position="257"/>
    </location>
</feature>
<dbReference type="Gene3D" id="3.90.1010.20">
    <property type="match status" value="2"/>
</dbReference>
<dbReference type="Proteomes" id="UP000184604">
    <property type="component" value="Chromosome"/>
</dbReference>
<feature type="compositionally biased region" description="Polar residues" evidence="7">
    <location>
        <begin position="415"/>
        <end position="440"/>
    </location>
</feature>
<evidence type="ECO:0000256" key="8">
    <source>
        <dbReference type="SAM" id="Phobius"/>
    </source>
</evidence>
<dbReference type="GO" id="GO:0051539">
    <property type="term" value="F:4 iron, 4 sulfur cluster binding"/>
    <property type="evidence" value="ECO:0007669"/>
    <property type="project" value="UniProtKB-KW"/>
</dbReference>
<evidence type="ECO:0000256" key="4">
    <source>
        <dbReference type="ARBA" id="ARBA00022982"/>
    </source>
</evidence>
<dbReference type="PANTHER" id="PTHR30176:SF3">
    <property type="entry name" value="FERREDOXIN-TYPE PROTEIN NAPH"/>
    <property type="match status" value="1"/>
</dbReference>
<evidence type="ECO:0000313" key="10">
    <source>
        <dbReference type="EMBL" id="APM38883.1"/>
    </source>
</evidence>
<dbReference type="SUPFAM" id="SSF54862">
    <property type="entry name" value="4Fe-4S ferredoxins"/>
    <property type="match status" value="1"/>
</dbReference>
<name>A0A1L5F7C6_CLOKL</name>
<keyword evidence="3" id="KW-0479">Metal-binding</keyword>
<dbReference type="PANTHER" id="PTHR30176">
    <property type="entry name" value="FERREDOXIN-TYPE PROTEIN NAPH"/>
    <property type="match status" value="1"/>
</dbReference>
<dbReference type="Pfam" id="PF04205">
    <property type="entry name" value="FMN_bind"/>
    <property type="match status" value="2"/>
</dbReference>
<evidence type="ECO:0000256" key="5">
    <source>
        <dbReference type="ARBA" id="ARBA00023004"/>
    </source>
</evidence>
<dbReference type="Pfam" id="PF12801">
    <property type="entry name" value="Fer4_5"/>
    <property type="match status" value="2"/>
</dbReference>
<evidence type="ECO:0000256" key="2">
    <source>
        <dbReference type="ARBA" id="ARBA00022485"/>
    </source>
</evidence>
<dbReference type="PROSITE" id="PS51379">
    <property type="entry name" value="4FE4S_FER_2"/>
    <property type="match status" value="1"/>
</dbReference>
<reference evidence="10 11" key="1">
    <citation type="submission" date="2016-12" db="EMBL/GenBank/DDBJ databases">
        <title>Complete genome sequence of Clostridium kluyveri JZZ isolated from the pit mud of a Chinese flavor liquor-making factory.</title>
        <authorList>
            <person name="Wang Y."/>
        </authorList>
    </citation>
    <scope>NUCLEOTIDE SEQUENCE [LARGE SCALE GENOMIC DNA]</scope>
    <source>
        <strain evidence="10 11">JZZ</strain>
    </source>
</reference>
<keyword evidence="2" id="KW-0004">4Fe-4S</keyword>
<dbReference type="InterPro" id="IPR051684">
    <property type="entry name" value="Electron_Trans/Redox"/>
</dbReference>
<dbReference type="GO" id="GO:0046872">
    <property type="term" value="F:metal ion binding"/>
    <property type="evidence" value="ECO:0007669"/>
    <property type="project" value="UniProtKB-KW"/>
</dbReference>
<dbReference type="GO" id="GO:0010181">
    <property type="term" value="F:FMN binding"/>
    <property type="evidence" value="ECO:0007669"/>
    <property type="project" value="InterPro"/>
</dbReference>
<keyword evidence="8" id="KW-1133">Transmembrane helix</keyword>
<protein>
    <recommendedName>
        <fullName evidence="9">4Fe-4S ferredoxin-type domain-containing protein</fullName>
    </recommendedName>
</protein>
<sequence>MKKAKISIIQVSRLLIQIIFFIFLPSLYIDTFTGIKQIYVALIRQNIAFTQLIPQLVEVVVIIPFTIIIGRFFCGWMCAYGAFGDFIYKISSRVFKIKFEINENIDRVFKYLKYILLAFLILVICTFNITAFSTFSPWDVFGMVDSVGKAPDFSYAAVNLTVGFILFILITIASMFIERFFCRYLCPLGAVFAIISKLKIAKIQKLRTKCGDCRICTNNCAMEIPLYKYDVIKSGECINCMQCITACPRKNITLTVCGDDVRPLIAGAAAVSVMTGFYYVGNLGVSAAGLNNTQTETQSSQSTATAGTLYKDGTYEGSGTGFREGITTVSVIVKNGKITDITTLSYQDDKKFYDRASGTVIGEIIDSQSTNVDAVSGATYSSNGIMEAVENALSNARISTNSPDSSSTIDSSSNDQHVTNSQSNTEVSSDATTSTSSQYKDGTYEGSGTGFRGGTTTVSVVVKNGKITDITTLSYQDDEKFYDRAASTVIEEIIDSQSTSVDAVSGATFSSNGIMESVENALSNAKQ</sequence>
<evidence type="ECO:0000313" key="11">
    <source>
        <dbReference type="Proteomes" id="UP000184604"/>
    </source>
</evidence>
<keyword evidence="8" id="KW-0812">Transmembrane</keyword>
<accession>A0A1L5F7C6</accession>
<evidence type="ECO:0000256" key="1">
    <source>
        <dbReference type="ARBA" id="ARBA00022448"/>
    </source>
</evidence>
<evidence type="ECO:0000256" key="7">
    <source>
        <dbReference type="SAM" id="MobiDB-lite"/>
    </source>
</evidence>
<feature type="region of interest" description="Disordered" evidence="7">
    <location>
        <begin position="397"/>
        <end position="450"/>
    </location>
</feature>